<dbReference type="AlphaFoldDB" id="T1EMA1"/>
<evidence type="ECO:0000256" key="1">
    <source>
        <dbReference type="ARBA" id="ARBA00001946"/>
    </source>
</evidence>
<dbReference type="SUPFAM" id="SSF52540">
    <property type="entry name" value="P-loop containing nucleoside triphosphate hydrolases"/>
    <property type="match status" value="1"/>
</dbReference>
<dbReference type="InterPro" id="IPR001806">
    <property type="entry name" value="Small_GTPase"/>
</dbReference>
<dbReference type="PROSITE" id="PS51420">
    <property type="entry name" value="RHO"/>
    <property type="match status" value="1"/>
</dbReference>
<evidence type="ECO:0000256" key="10">
    <source>
        <dbReference type="ARBA" id="ARBA00023139"/>
    </source>
</evidence>
<dbReference type="SMART" id="SM00173">
    <property type="entry name" value="RAS"/>
    <property type="match status" value="1"/>
</dbReference>
<evidence type="ECO:0000313" key="12">
    <source>
        <dbReference type="EMBL" id="ESO00703.1"/>
    </source>
</evidence>
<comment type="cofactor">
    <cofactor evidence="1">
        <name>Mg(2+)</name>
        <dbReference type="ChEBI" id="CHEBI:18420"/>
    </cofactor>
</comment>
<keyword evidence="7" id="KW-0460">Magnesium</keyword>
<dbReference type="PROSITE" id="PS51419">
    <property type="entry name" value="RAB"/>
    <property type="match status" value="1"/>
</dbReference>
<reference evidence="12 14" key="2">
    <citation type="journal article" date="2013" name="Nature">
        <title>Insights into bilaterian evolution from three spiralian genomes.</title>
        <authorList>
            <person name="Simakov O."/>
            <person name="Marletaz F."/>
            <person name="Cho S.J."/>
            <person name="Edsinger-Gonzales E."/>
            <person name="Havlak P."/>
            <person name="Hellsten U."/>
            <person name="Kuo D.H."/>
            <person name="Larsson T."/>
            <person name="Lv J."/>
            <person name="Arendt D."/>
            <person name="Savage R."/>
            <person name="Osoegawa K."/>
            <person name="de Jong P."/>
            <person name="Grimwood J."/>
            <person name="Chapman J.A."/>
            <person name="Shapiro H."/>
            <person name="Aerts A."/>
            <person name="Otillar R.P."/>
            <person name="Terry A.Y."/>
            <person name="Boore J.L."/>
            <person name="Grigoriev I.V."/>
            <person name="Lindberg D.R."/>
            <person name="Seaver E.C."/>
            <person name="Weisblat D.A."/>
            <person name="Putnam N.H."/>
            <person name="Rokhsar D.S."/>
        </authorList>
    </citation>
    <scope>NUCLEOTIDE SEQUENCE</scope>
</reference>
<dbReference type="GO" id="GO:0046872">
    <property type="term" value="F:metal ion binding"/>
    <property type="evidence" value="ECO:0007669"/>
    <property type="project" value="UniProtKB-KW"/>
</dbReference>
<dbReference type="NCBIfam" id="TIGR00231">
    <property type="entry name" value="small_GTP"/>
    <property type="match status" value="1"/>
</dbReference>
<dbReference type="Pfam" id="PF00071">
    <property type="entry name" value="Ras"/>
    <property type="match status" value="1"/>
</dbReference>
<evidence type="ECO:0000256" key="6">
    <source>
        <dbReference type="ARBA" id="ARBA00022741"/>
    </source>
</evidence>
<protein>
    <submittedName>
        <fullName evidence="12 13">Uncharacterized protein</fullName>
    </submittedName>
</protein>
<dbReference type="InterPro" id="IPR027417">
    <property type="entry name" value="P-loop_NTPase"/>
</dbReference>
<evidence type="ECO:0000256" key="8">
    <source>
        <dbReference type="ARBA" id="ARBA00023134"/>
    </source>
</evidence>
<keyword evidence="9" id="KW-0472">Membrane</keyword>
<evidence type="ECO:0000256" key="2">
    <source>
        <dbReference type="ARBA" id="ARBA00004342"/>
    </source>
</evidence>
<keyword evidence="4" id="KW-0597">Phosphoprotein</keyword>
<keyword evidence="14" id="KW-1185">Reference proteome</keyword>
<reference evidence="13" key="3">
    <citation type="submission" date="2015-06" db="UniProtKB">
        <authorList>
            <consortium name="EnsemblMetazoa"/>
        </authorList>
    </citation>
    <scope>IDENTIFICATION</scope>
</reference>
<dbReference type="PROSITE" id="PS51421">
    <property type="entry name" value="RAS"/>
    <property type="match status" value="1"/>
</dbReference>
<evidence type="ECO:0000256" key="3">
    <source>
        <dbReference type="ARBA" id="ARBA00022475"/>
    </source>
</evidence>
<dbReference type="STRING" id="6412.T1EMA1"/>
<dbReference type="eggNOG" id="KOG0393">
    <property type="taxonomic scope" value="Eukaryota"/>
</dbReference>
<dbReference type="SMART" id="SM00174">
    <property type="entry name" value="RHO"/>
    <property type="match status" value="1"/>
</dbReference>
<dbReference type="GO" id="GO:0022603">
    <property type="term" value="P:regulation of anatomical structure morphogenesis"/>
    <property type="evidence" value="ECO:0007669"/>
    <property type="project" value="UniProtKB-ARBA"/>
</dbReference>
<organism evidence="13 14">
    <name type="scientific">Helobdella robusta</name>
    <name type="common">Californian leech</name>
    <dbReference type="NCBI Taxonomy" id="6412"/>
    <lineage>
        <taxon>Eukaryota</taxon>
        <taxon>Metazoa</taxon>
        <taxon>Spiralia</taxon>
        <taxon>Lophotrochozoa</taxon>
        <taxon>Annelida</taxon>
        <taxon>Clitellata</taxon>
        <taxon>Hirudinea</taxon>
        <taxon>Rhynchobdellida</taxon>
        <taxon>Glossiphoniidae</taxon>
        <taxon>Helobdella</taxon>
    </lineage>
</organism>
<dbReference type="FunFam" id="3.40.50.300:FF:000561">
    <property type="entry name" value="rho-related GTP-binding protein RhoV"/>
    <property type="match status" value="1"/>
</dbReference>
<dbReference type="EnsemblMetazoa" id="HelroT157354">
    <property type="protein sequence ID" value="HelroP157354"/>
    <property type="gene ID" value="HelroG157354"/>
</dbReference>
<dbReference type="GO" id="GO:0005525">
    <property type="term" value="F:GTP binding"/>
    <property type="evidence" value="ECO:0000318"/>
    <property type="project" value="GO_Central"/>
</dbReference>
<dbReference type="HOGENOM" id="CLU_041217_21_3_1"/>
<dbReference type="EMBL" id="KB096900">
    <property type="protein sequence ID" value="ESO00703.1"/>
    <property type="molecule type" value="Genomic_DNA"/>
</dbReference>
<evidence type="ECO:0000256" key="11">
    <source>
        <dbReference type="ARBA" id="ARBA00023288"/>
    </source>
</evidence>
<dbReference type="InParanoid" id="T1EMA1"/>
<dbReference type="KEGG" id="hro:HELRODRAFT_157354"/>
<evidence type="ECO:0000256" key="9">
    <source>
        <dbReference type="ARBA" id="ARBA00023136"/>
    </source>
</evidence>
<evidence type="ECO:0000313" key="13">
    <source>
        <dbReference type="EnsemblMetazoa" id="HelroP157354"/>
    </source>
</evidence>
<sequence length="178" mass="19680">MVGNGGVGKTSLVVSYISNGFPSEYIPTAFDKYSVLITINGEPYDLHICDTAGQSDFDILRPFCYPSVDVFVLCYSVISPTSMKDIRMKWIKEVRLINQLVPVVLVGTQQDLRNDVKVLLDLAKYGQKPVSEEEGRSLAKEIGAIGYMECSALTQKNLKETFDVVVGSGLNESRRRCG</sequence>
<gene>
    <name evidence="13" type="primary">20197701</name>
    <name evidence="12" type="ORF">HELRODRAFT_157354</name>
</gene>
<dbReference type="GO" id="GO:0007165">
    <property type="term" value="P:signal transduction"/>
    <property type="evidence" value="ECO:0000318"/>
    <property type="project" value="GO_Central"/>
</dbReference>
<dbReference type="GO" id="GO:0019901">
    <property type="term" value="F:protein kinase binding"/>
    <property type="evidence" value="ECO:0000318"/>
    <property type="project" value="GO_Central"/>
</dbReference>
<evidence type="ECO:0000256" key="4">
    <source>
        <dbReference type="ARBA" id="ARBA00022553"/>
    </source>
</evidence>
<evidence type="ECO:0000256" key="5">
    <source>
        <dbReference type="ARBA" id="ARBA00022723"/>
    </source>
</evidence>
<dbReference type="PRINTS" id="PR00449">
    <property type="entry name" value="RASTRNSFRMNG"/>
</dbReference>
<keyword evidence="6" id="KW-0547">Nucleotide-binding</keyword>
<comment type="subcellular location">
    <subcellularLocation>
        <location evidence="2">Cell membrane</location>
        <topology evidence="2">Lipid-anchor</topology>
        <orientation evidence="2">Cytoplasmic side</orientation>
    </subcellularLocation>
</comment>
<proteinExistence type="predicted"/>
<dbReference type="SMART" id="SM00175">
    <property type="entry name" value="RAB"/>
    <property type="match status" value="1"/>
</dbReference>
<reference evidence="14" key="1">
    <citation type="submission" date="2012-12" db="EMBL/GenBank/DDBJ databases">
        <authorList>
            <person name="Hellsten U."/>
            <person name="Grimwood J."/>
            <person name="Chapman J.A."/>
            <person name="Shapiro H."/>
            <person name="Aerts A."/>
            <person name="Otillar R.P."/>
            <person name="Terry A.Y."/>
            <person name="Boore J.L."/>
            <person name="Simakov O."/>
            <person name="Marletaz F."/>
            <person name="Cho S.-J."/>
            <person name="Edsinger-Gonzales E."/>
            <person name="Havlak P."/>
            <person name="Kuo D.-H."/>
            <person name="Larsson T."/>
            <person name="Lv J."/>
            <person name="Arendt D."/>
            <person name="Savage R."/>
            <person name="Osoegawa K."/>
            <person name="de Jong P."/>
            <person name="Lindberg D.R."/>
            <person name="Seaver E.C."/>
            <person name="Weisblat D.A."/>
            <person name="Putnam N.H."/>
            <person name="Grigoriev I.V."/>
            <person name="Rokhsar D.S."/>
        </authorList>
    </citation>
    <scope>NUCLEOTIDE SEQUENCE</scope>
</reference>
<dbReference type="GO" id="GO:0007264">
    <property type="term" value="P:small GTPase-mediated signal transduction"/>
    <property type="evidence" value="ECO:0007669"/>
    <property type="project" value="InterPro"/>
</dbReference>
<dbReference type="OMA" id="APPSCIW"/>
<dbReference type="GO" id="GO:0007015">
    <property type="term" value="P:actin filament organization"/>
    <property type="evidence" value="ECO:0000318"/>
    <property type="project" value="GO_Central"/>
</dbReference>
<dbReference type="GO" id="GO:0005886">
    <property type="term" value="C:plasma membrane"/>
    <property type="evidence" value="ECO:0000318"/>
    <property type="project" value="GO_Central"/>
</dbReference>
<dbReference type="InterPro" id="IPR005225">
    <property type="entry name" value="Small_GTP-bd"/>
</dbReference>
<dbReference type="GO" id="GO:0006897">
    <property type="term" value="P:endocytosis"/>
    <property type="evidence" value="ECO:0000318"/>
    <property type="project" value="GO_Central"/>
</dbReference>
<dbReference type="Proteomes" id="UP000015101">
    <property type="component" value="Unassembled WGS sequence"/>
</dbReference>
<dbReference type="PANTHER" id="PTHR24072">
    <property type="entry name" value="RHO FAMILY GTPASE"/>
    <property type="match status" value="1"/>
</dbReference>
<dbReference type="GO" id="GO:0030010">
    <property type="term" value="P:establishment of cell polarity"/>
    <property type="evidence" value="ECO:0000318"/>
    <property type="project" value="GO_Central"/>
</dbReference>
<keyword evidence="8" id="KW-0342">GTP-binding</keyword>
<keyword evidence="5" id="KW-0479">Metal-binding</keyword>
<dbReference type="CTD" id="20197701"/>
<name>T1EMA1_HELRO</name>
<dbReference type="EMBL" id="AMQM01005397">
    <property type="status" value="NOT_ANNOTATED_CDS"/>
    <property type="molecule type" value="Genomic_DNA"/>
</dbReference>
<dbReference type="GO" id="GO:0003924">
    <property type="term" value="F:GTPase activity"/>
    <property type="evidence" value="ECO:0000318"/>
    <property type="project" value="GO_Central"/>
</dbReference>
<keyword evidence="11" id="KW-0449">Lipoprotein</keyword>
<keyword evidence="10" id="KW-0564">Palmitate</keyword>
<dbReference type="GeneID" id="20197701"/>
<dbReference type="RefSeq" id="XP_009021340.1">
    <property type="nucleotide sequence ID" value="XM_009023092.1"/>
</dbReference>
<evidence type="ECO:0000256" key="7">
    <source>
        <dbReference type="ARBA" id="ARBA00022842"/>
    </source>
</evidence>
<dbReference type="OrthoDB" id="8830751at2759"/>
<evidence type="ECO:0000313" key="14">
    <source>
        <dbReference type="Proteomes" id="UP000015101"/>
    </source>
</evidence>
<dbReference type="Gene3D" id="3.40.50.300">
    <property type="entry name" value="P-loop containing nucleotide triphosphate hydrolases"/>
    <property type="match status" value="1"/>
</dbReference>
<keyword evidence="3" id="KW-1003">Cell membrane</keyword>
<accession>T1EMA1</accession>
<dbReference type="InterPro" id="IPR003578">
    <property type="entry name" value="Small_GTPase_Rho"/>
</dbReference>